<organism evidence="1 2">
    <name type="scientific">Rubroshorea leprosula</name>
    <dbReference type="NCBI Taxonomy" id="152421"/>
    <lineage>
        <taxon>Eukaryota</taxon>
        <taxon>Viridiplantae</taxon>
        <taxon>Streptophyta</taxon>
        <taxon>Embryophyta</taxon>
        <taxon>Tracheophyta</taxon>
        <taxon>Spermatophyta</taxon>
        <taxon>Magnoliopsida</taxon>
        <taxon>eudicotyledons</taxon>
        <taxon>Gunneridae</taxon>
        <taxon>Pentapetalae</taxon>
        <taxon>rosids</taxon>
        <taxon>malvids</taxon>
        <taxon>Malvales</taxon>
        <taxon>Dipterocarpaceae</taxon>
        <taxon>Rubroshorea</taxon>
    </lineage>
</organism>
<dbReference type="EMBL" id="BPVZ01000046">
    <property type="protein sequence ID" value="GKV16847.1"/>
    <property type="molecule type" value="Genomic_DNA"/>
</dbReference>
<evidence type="ECO:0000313" key="2">
    <source>
        <dbReference type="Proteomes" id="UP001054252"/>
    </source>
</evidence>
<proteinExistence type="predicted"/>
<keyword evidence="2" id="KW-1185">Reference proteome</keyword>
<name>A0AAV5JZ26_9ROSI</name>
<dbReference type="Proteomes" id="UP001054252">
    <property type="component" value="Unassembled WGS sequence"/>
</dbReference>
<comment type="caution">
    <text evidence="1">The sequence shown here is derived from an EMBL/GenBank/DDBJ whole genome shotgun (WGS) entry which is preliminary data.</text>
</comment>
<reference evidence="1 2" key="1">
    <citation type="journal article" date="2021" name="Commun. Biol.">
        <title>The genome of Shorea leprosula (Dipterocarpaceae) highlights the ecological relevance of drought in aseasonal tropical rainforests.</title>
        <authorList>
            <person name="Ng K.K.S."/>
            <person name="Kobayashi M.J."/>
            <person name="Fawcett J.A."/>
            <person name="Hatakeyama M."/>
            <person name="Paape T."/>
            <person name="Ng C.H."/>
            <person name="Ang C.C."/>
            <person name="Tnah L.H."/>
            <person name="Lee C.T."/>
            <person name="Nishiyama T."/>
            <person name="Sese J."/>
            <person name="O'Brien M.J."/>
            <person name="Copetti D."/>
            <person name="Mohd Noor M.I."/>
            <person name="Ong R.C."/>
            <person name="Putra M."/>
            <person name="Sireger I.Z."/>
            <person name="Indrioko S."/>
            <person name="Kosugi Y."/>
            <person name="Izuno A."/>
            <person name="Isagi Y."/>
            <person name="Lee S.L."/>
            <person name="Shimizu K.K."/>
        </authorList>
    </citation>
    <scope>NUCLEOTIDE SEQUENCE [LARGE SCALE GENOMIC DNA]</scope>
    <source>
        <strain evidence="1">214</strain>
    </source>
</reference>
<protein>
    <submittedName>
        <fullName evidence="1">Uncharacterized protein</fullName>
    </submittedName>
</protein>
<gene>
    <name evidence="1" type="ORF">SLEP1_g27422</name>
</gene>
<dbReference type="AlphaFoldDB" id="A0AAV5JZ26"/>
<accession>A0AAV5JZ26</accession>
<sequence>MDDFKGVVDGGALHWLANWDYYSAPHNMNFFVFFAFDLATELFHEIALPKDAKFNAFGAGAEAEIFFRGQDAKIFKGDECPPRTPWLRHCFGALGGNLAATSHEYTRKYTEGEINVDVDICVMEDRAKQSRTKLYRILGNRWSKHPRPLAYLRSGTQILLKGYNRCSSPILYNPRNGKVEDLYNEEVMQKFIVGLS</sequence>
<evidence type="ECO:0000313" key="1">
    <source>
        <dbReference type="EMBL" id="GKV16847.1"/>
    </source>
</evidence>